<evidence type="ECO:0000313" key="5">
    <source>
        <dbReference type="EMBL" id="KAH8031491.1"/>
    </source>
</evidence>
<reference evidence="5" key="2">
    <citation type="submission" date="2021-09" db="EMBL/GenBank/DDBJ databases">
        <authorList>
            <person name="Jia N."/>
            <person name="Wang J."/>
            <person name="Shi W."/>
            <person name="Du L."/>
            <person name="Sun Y."/>
            <person name="Zhan W."/>
            <person name="Jiang J."/>
            <person name="Wang Q."/>
            <person name="Zhang B."/>
            <person name="Ji P."/>
            <person name="Sakyi L.B."/>
            <person name="Cui X."/>
            <person name="Yuan T."/>
            <person name="Jiang B."/>
            <person name="Yang W."/>
            <person name="Lam T.T.-Y."/>
            <person name="Chang Q."/>
            <person name="Ding S."/>
            <person name="Wang X."/>
            <person name="Zhu J."/>
            <person name="Ruan X."/>
            <person name="Zhao L."/>
            <person name="Wei J."/>
            <person name="Que T."/>
            <person name="Du C."/>
            <person name="Cheng J."/>
            <person name="Dai P."/>
            <person name="Han X."/>
            <person name="Huang E."/>
            <person name="Gao Y."/>
            <person name="Liu J."/>
            <person name="Shao H."/>
            <person name="Ye R."/>
            <person name="Li L."/>
            <person name="Wei W."/>
            <person name="Wang X."/>
            <person name="Wang C."/>
            <person name="Huo Q."/>
            <person name="Li W."/>
            <person name="Guo W."/>
            <person name="Chen H."/>
            <person name="Chen S."/>
            <person name="Zhou L."/>
            <person name="Zhou L."/>
            <person name="Ni X."/>
            <person name="Tian J."/>
            <person name="Zhou Y."/>
            <person name="Sheng Y."/>
            <person name="Liu T."/>
            <person name="Pan Y."/>
            <person name="Xia L."/>
            <person name="Li J."/>
            <person name="Zhao F."/>
            <person name="Cao W."/>
        </authorList>
    </citation>
    <scope>NUCLEOTIDE SEQUENCE</scope>
    <source>
        <strain evidence="5">Rmic-2018</strain>
        <tissue evidence="5">Larvae</tissue>
    </source>
</reference>
<feature type="compositionally biased region" description="Polar residues" evidence="3">
    <location>
        <begin position="20"/>
        <end position="34"/>
    </location>
</feature>
<keyword evidence="2" id="KW-0539">Nucleus</keyword>
<feature type="compositionally biased region" description="Basic and acidic residues" evidence="3">
    <location>
        <begin position="152"/>
        <end position="161"/>
    </location>
</feature>
<dbReference type="FunFam" id="1.10.340.30:FF:000007">
    <property type="entry name" value="Methyl-CpG-binding domain protein 4"/>
    <property type="match status" value="1"/>
</dbReference>
<dbReference type="Gene3D" id="1.10.340.30">
    <property type="entry name" value="Hypothetical protein, domain 2"/>
    <property type="match status" value="1"/>
</dbReference>
<evidence type="ECO:0000256" key="1">
    <source>
        <dbReference type="ARBA" id="ARBA00004123"/>
    </source>
</evidence>
<dbReference type="Proteomes" id="UP000821866">
    <property type="component" value="Chromosome 3"/>
</dbReference>
<evidence type="ECO:0000313" key="6">
    <source>
        <dbReference type="Proteomes" id="UP000821866"/>
    </source>
</evidence>
<dbReference type="InterPro" id="IPR045138">
    <property type="entry name" value="MeCP2/MBD4"/>
</dbReference>
<dbReference type="InterPro" id="IPR011257">
    <property type="entry name" value="DNA_glycosylase"/>
</dbReference>
<dbReference type="GO" id="GO:0003824">
    <property type="term" value="F:catalytic activity"/>
    <property type="evidence" value="ECO:0007669"/>
    <property type="project" value="InterPro"/>
</dbReference>
<comment type="subcellular location">
    <subcellularLocation>
        <location evidence="1">Nucleus</location>
    </subcellularLocation>
</comment>
<proteinExistence type="predicted"/>
<feature type="compositionally biased region" description="Basic and acidic residues" evidence="3">
    <location>
        <begin position="172"/>
        <end position="183"/>
    </location>
</feature>
<dbReference type="GO" id="GO:0003677">
    <property type="term" value="F:DNA binding"/>
    <property type="evidence" value="ECO:0007669"/>
    <property type="project" value="InterPro"/>
</dbReference>
<evidence type="ECO:0000259" key="4">
    <source>
        <dbReference type="Pfam" id="PF00730"/>
    </source>
</evidence>
<accession>A0A9J6EAD7</accession>
<feature type="compositionally biased region" description="Basic residues" evidence="3">
    <location>
        <begin position="207"/>
        <end position="217"/>
    </location>
</feature>
<dbReference type="Pfam" id="PF00730">
    <property type="entry name" value="HhH-GPD"/>
    <property type="match status" value="1"/>
</dbReference>
<dbReference type="PANTHER" id="PTHR15074">
    <property type="entry name" value="METHYL-CPG-BINDING PROTEIN"/>
    <property type="match status" value="1"/>
</dbReference>
<dbReference type="SUPFAM" id="SSF48150">
    <property type="entry name" value="DNA-glycosylase"/>
    <property type="match status" value="1"/>
</dbReference>
<dbReference type="PANTHER" id="PTHR15074:SF0">
    <property type="entry name" value="METHYL-CPG-BINDING DOMAIN PROTEIN 4-LIKE PROTEIN"/>
    <property type="match status" value="1"/>
</dbReference>
<name>A0A9J6EAD7_RHIMP</name>
<keyword evidence="6" id="KW-1185">Reference proteome</keyword>
<feature type="compositionally biased region" description="Basic and acidic residues" evidence="3">
    <location>
        <begin position="218"/>
        <end position="230"/>
    </location>
</feature>
<organism evidence="5 6">
    <name type="scientific">Rhipicephalus microplus</name>
    <name type="common">Cattle tick</name>
    <name type="synonym">Boophilus microplus</name>
    <dbReference type="NCBI Taxonomy" id="6941"/>
    <lineage>
        <taxon>Eukaryota</taxon>
        <taxon>Metazoa</taxon>
        <taxon>Ecdysozoa</taxon>
        <taxon>Arthropoda</taxon>
        <taxon>Chelicerata</taxon>
        <taxon>Arachnida</taxon>
        <taxon>Acari</taxon>
        <taxon>Parasitiformes</taxon>
        <taxon>Ixodida</taxon>
        <taxon>Ixodoidea</taxon>
        <taxon>Ixodidae</taxon>
        <taxon>Rhipicephalinae</taxon>
        <taxon>Rhipicephalus</taxon>
        <taxon>Boophilus</taxon>
    </lineage>
</organism>
<dbReference type="GO" id="GO:0005634">
    <property type="term" value="C:nucleus"/>
    <property type="evidence" value="ECO:0007669"/>
    <property type="project" value="UniProtKB-SubCell"/>
</dbReference>
<feature type="region of interest" description="Disordered" evidence="3">
    <location>
        <begin position="1"/>
        <end position="34"/>
    </location>
</feature>
<reference evidence="5" key="1">
    <citation type="journal article" date="2020" name="Cell">
        <title>Large-Scale Comparative Analyses of Tick Genomes Elucidate Their Genetic Diversity and Vector Capacities.</title>
        <authorList>
            <consortium name="Tick Genome and Microbiome Consortium (TIGMIC)"/>
            <person name="Jia N."/>
            <person name="Wang J."/>
            <person name="Shi W."/>
            <person name="Du L."/>
            <person name="Sun Y."/>
            <person name="Zhan W."/>
            <person name="Jiang J.F."/>
            <person name="Wang Q."/>
            <person name="Zhang B."/>
            <person name="Ji P."/>
            <person name="Bell-Sakyi L."/>
            <person name="Cui X.M."/>
            <person name="Yuan T.T."/>
            <person name="Jiang B.G."/>
            <person name="Yang W.F."/>
            <person name="Lam T.T."/>
            <person name="Chang Q.C."/>
            <person name="Ding S.J."/>
            <person name="Wang X.J."/>
            <person name="Zhu J.G."/>
            <person name="Ruan X.D."/>
            <person name="Zhao L."/>
            <person name="Wei J.T."/>
            <person name="Ye R.Z."/>
            <person name="Que T.C."/>
            <person name="Du C.H."/>
            <person name="Zhou Y.H."/>
            <person name="Cheng J.X."/>
            <person name="Dai P.F."/>
            <person name="Guo W.B."/>
            <person name="Han X.H."/>
            <person name="Huang E.J."/>
            <person name="Li L.F."/>
            <person name="Wei W."/>
            <person name="Gao Y.C."/>
            <person name="Liu J.Z."/>
            <person name="Shao H.Z."/>
            <person name="Wang X."/>
            <person name="Wang C.C."/>
            <person name="Yang T.C."/>
            <person name="Huo Q.B."/>
            <person name="Li W."/>
            <person name="Chen H.Y."/>
            <person name="Chen S.E."/>
            <person name="Zhou L.G."/>
            <person name="Ni X.B."/>
            <person name="Tian J.H."/>
            <person name="Sheng Y."/>
            <person name="Liu T."/>
            <person name="Pan Y.S."/>
            <person name="Xia L.Y."/>
            <person name="Li J."/>
            <person name="Zhao F."/>
            <person name="Cao W.C."/>
        </authorList>
    </citation>
    <scope>NUCLEOTIDE SEQUENCE</scope>
    <source>
        <strain evidence="5">Rmic-2018</strain>
    </source>
</reference>
<feature type="compositionally biased region" description="Polar residues" evidence="3">
    <location>
        <begin position="196"/>
        <end position="206"/>
    </location>
</feature>
<dbReference type="GO" id="GO:0006284">
    <property type="term" value="P:base-excision repair"/>
    <property type="evidence" value="ECO:0007669"/>
    <property type="project" value="InterPro"/>
</dbReference>
<evidence type="ECO:0000256" key="2">
    <source>
        <dbReference type="ARBA" id="ARBA00023242"/>
    </source>
</evidence>
<dbReference type="AlphaFoldDB" id="A0A9J6EAD7"/>
<feature type="region of interest" description="Disordered" evidence="3">
    <location>
        <begin position="152"/>
        <end position="237"/>
    </location>
</feature>
<feature type="domain" description="HhH-GPD" evidence="4">
    <location>
        <begin position="292"/>
        <end position="409"/>
    </location>
</feature>
<dbReference type="InterPro" id="IPR003265">
    <property type="entry name" value="HhH-GPD_domain"/>
</dbReference>
<gene>
    <name evidence="5" type="ORF">HPB51_017764</name>
</gene>
<feature type="compositionally biased region" description="Basic and acidic residues" evidence="3">
    <location>
        <begin position="8"/>
        <end position="17"/>
    </location>
</feature>
<dbReference type="VEuPathDB" id="VectorBase:LOC119163183"/>
<protein>
    <recommendedName>
        <fullName evidence="4">HhH-GPD domain-containing protein</fullName>
    </recommendedName>
</protein>
<sequence>MYESPQAGDRKELHKDAAFTTVSPKPSWSDQPQESSVFSKLCERFKSYGILKDAGGEQDQVVPESRSTFRNVYEGLQAERRRRALGGSTQEHLGCVKTVGALSSGGGQAFNVKQENDHPEAVTTTCCGDEDMINRLTATIAGCKDSRGDVLCEPDEPHVEEGTPSADETILGDDKSSNAREKAPLLAKNNKHPHSSGKSGNSTNSPRRGRKNAALKRHSSEEPEDKKPLGEDAVATGEQIERKKAKLSKSPYFKAAGHSLGIRIGSRPWVPPRSPYNLVQEKLYQDPWKVLIATIFLNRTTGKAAIPVLWQFLDLYPTAHAVVNANSEDIANLLQPLGLHRKRADIIQKFSEEYLTKEWRYPDELHGIGKYGNDSYRIFCVNEWRKATLMGCEAAVVRTALTRLKRASTQVLEE</sequence>
<evidence type="ECO:0000256" key="3">
    <source>
        <dbReference type="SAM" id="MobiDB-lite"/>
    </source>
</evidence>
<comment type="caution">
    <text evidence="5">The sequence shown here is derived from an EMBL/GenBank/DDBJ whole genome shotgun (WGS) entry which is preliminary data.</text>
</comment>
<dbReference type="EMBL" id="JABSTU010000005">
    <property type="protein sequence ID" value="KAH8031491.1"/>
    <property type="molecule type" value="Genomic_DNA"/>
</dbReference>